<organism evidence="6 7">
    <name type="scientific">Marinithermofilum abyssi</name>
    <dbReference type="NCBI Taxonomy" id="1571185"/>
    <lineage>
        <taxon>Bacteria</taxon>
        <taxon>Bacillati</taxon>
        <taxon>Bacillota</taxon>
        <taxon>Bacilli</taxon>
        <taxon>Bacillales</taxon>
        <taxon>Thermoactinomycetaceae</taxon>
        <taxon>Marinithermofilum</taxon>
    </lineage>
</organism>
<sequence length="492" mass="57378">MKRLDKLHIENFQSHESTEIVFSDGLNVFVGPSDSGKSAILRALKWVLYNQPRGSEFIRTGASRCRVTLTLSDGVEIIRERSSSLNRYILRQPDGSEQVYEGFGGNVPEEILEAHGMHPLRLDQDWYIPAQFGTQLEGPFLLSETGGARAKSIGRVSGAHIMDIALKETVRDRQRVASKIKYREEDLERVQEALKPYENLAELMQRLEETKGLHASASRRQERLERLQRLRELWLQCRRDKQVIEEKLSALSRLERGEQLLIEIERNQDQRRRLLRLREDWQRFKDERGQWQQVQEQTRHCKEAEDRVQASEEALRLLLRLWKAKKTWQDCQAQITRLKGIRERMEVLPQAEACLISMEDRLSRHQRLQAVLPRWEQVSRGMTETKRWLQQTDRLVDAAAVMEHAEEKLSRLQTLAARAGKLRELRQRLSDGYAYKKDREEEVERLTQELVAEYRKLDKCPTCGSAINANLLEHVMEEYLGGITHAAAGRED</sequence>
<protein>
    <recommendedName>
        <fullName evidence="3">Nuclease SbcCD subunit C</fullName>
    </recommendedName>
</protein>
<dbReference type="Proteomes" id="UP000625210">
    <property type="component" value="Unassembled WGS sequence"/>
</dbReference>
<feature type="coiled-coil region" evidence="4">
    <location>
        <begin position="294"/>
        <end position="321"/>
    </location>
</feature>
<keyword evidence="6" id="KW-0269">Exonuclease</keyword>
<accession>A0A8J2VHU7</accession>
<dbReference type="PANTHER" id="PTHR32114:SF2">
    <property type="entry name" value="ABC TRANSPORTER ABCH.3"/>
    <property type="match status" value="1"/>
</dbReference>
<proteinExistence type="inferred from homology"/>
<name>A0A8J2VHU7_9BACL</name>
<dbReference type="GO" id="GO:0004527">
    <property type="term" value="F:exonuclease activity"/>
    <property type="evidence" value="ECO:0007669"/>
    <property type="project" value="UniProtKB-KW"/>
</dbReference>
<comment type="subunit">
    <text evidence="2">Heterodimer of SbcC and SbcD.</text>
</comment>
<keyword evidence="7" id="KW-1185">Reference proteome</keyword>
<evidence type="ECO:0000256" key="2">
    <source>
        <dbReference type="ARBA" id="ARBA00011322"/>
    </source>
</evidence>
<evidence type="ECO:0000313" key="7">
    <source>
        <dbReference type="Proteomes" id="UP000625210"/>
    </source>
</evidence>
<gene>
    <name evidence="6" type="ORF">GCM10011571_28740</name>
</gene>
<feature type="domain" description="Endonuclease GajA/Old nuclease/RecF-like AAA" evidence="5">
    <location>
        <begin position="4"/>
        <end position="82"/>
    </location>
</feature>
<reference evidence="6" key="1">
    <citation type="journal article" date="2014" name="Int. J. Syst. Evol. Microbiol.">
        <title>Complete genome sequence of Corynebacterium casei LMG S-19264T (=DSM 44701T), isolated from a smear-ripened cheese.</title>
        <authorList>
            <consortium name="US DOE Joint Genome Institute (JGI-PGF)"/>
            <person name="Walter F."/>
            <person name="Albersmeier A."/>
            <person name="Kalinowski J."/>
            <person name="Ruckert C."/>
        </authorList>
    </citation>
    <scope>NUCLEOTIDE SEQUENCE</scope>
    <source>
        <strain evidence="6">CGMCC 1.15179</strain>
    </source>
</reference>
<dbReference type="AlphaFoldDB" id="A0A8J2VHU7"/>
<evidence type="ECO:0000256" key="3">
    <source>
        <dbReference type="ARBA" id="ARBA00013368"/>
    </source>
</evidence>
<dbReference type="RefSeq" id="WP_188648589.1">
    <property type="nucleotide sequence ID" value="NZ_BMHQ01000011.1"/>
</dbReference>
<evidence type="ECO:0000313" key="6">
    <source>
        <dbReference type="EMBL" id="GGE24822.1"/>
    </source>
</evidence>
<dbReference type="InterPro" id="IPR041685">
    <property type="entry name" value="AAA_GajA/Old/RecF-like"/>
</dbReference>
<dbReference type="GO" id="GO:0006302">
    <property type="term" value="P:double-strand break repair"/>
    <property type="evidence" value="ECO:0007669"/>
    <property type="project" value="InterPro"/>
</dbReference>
<evidence type="ECO:0000256" key="4">
    <source>
        <dbReference type="SAM" id="Coils"/>
    </source>
</evidence>
<reference evidence="6" key="2">
    <citation type="submission" date="2020-09" db="EMBL/GenBank/DDBJ databases">
        <authorList>
            <person name="Sun Q."/>
            <person name="Zhou Y."/>
        </authorList>
    </citation>
    <scope>NUCLEOTIDE SEQUENCE</scope>
    <source>
        <strain evidence="6">CGMCC 1.15179</strain>
    </source>
</reference>
<keyword evidence="6" id="KW-0540">Nuclease</keyword>
<feature type="coiled-coil region" evidence="4">
    <location>
        <begin position="395"/>
        <end position="456"/>
    </location>
</feature>
<evidence type="ECO:0000256" key="1">
    <source>
        <dbReference type="ARBA" id="ARBA00006930"/>
    </source>
</evidence>
<dbReference type="Pfam" id="PF13175">
    <property type="entry name" value="AAA_15"/>
    <property type="match status" value="1"/>
</dbReference>
<comment type="similarity">
    <text evidence="1">Belongs to the SMC family. SbcC subfamily.</text>
</comment>
<keyword evidence="4" id="KW-0175">Coiled coil</keyword>
<evidence type="ECO:0000259" key="5">
    <source>
        <dbReference type="Pfam" id="PF13175"/>
    </source>
</evidence>
<dbReference type="PANTHER" id="PTHR32114">
    <property type="entry name" value="ABC TRANSPORTER ABCH.3"/>
    <property type="match status" value="1"/>
</dbReference>
<dbReference type="GO" id="GO:0016887">
    <property type="term" value="F:ATP hydrolysis activity"/>
    <property type="evidence" value="ECO:0007669"/>
    <property type="project" value="InterPro"/>
</dbReference>
<dbReference type="InterPro" id="IPR027417">
    <property type="entry name" value="P-loop_NTPase"/>
</dbReference>
<dbReference type="Gene3D" id="3.40.50.300">
    <property type="entry name" value="P-loop containing nucleotide triphosphate hydrolases"/>
    <property type="match status" value="1"/>
</dbReference>
<dbReference type="EMBL" id="BMHQ01000011">
    <property type="protein sequence ID" value="GGE24822.1"/>
    <property type="molecule type" value="Genomic_DNA"/>
</dbReference>
<dbReference type="SUPFAM" id="SSF52540">
    <property type="entry name" value="P-loop containing nucleoside triphosphate hydrolases"/>
    <property type="match status" value="1"/>
</dbReference>
<keyword evidence="6" id="KW-0378">Hydrolase</keyword>
<comment type="caution">
    <text evidence="6">The sequence shown here is derived from an EMBL/GenBank/DDBJ whole genome shotgun (WGS) entry which is preliminary data.</text>
</comment>